<reference evidence="7" key="1">
    <citation type="journal article" date="2014" name="Proc. Natl. Acad. Sci. U.S.A.">
        <title>Extensive sampling of basidiomycete genomes demonstrates inadequacy of the white-rot/brown-rot paradigm for wood decay fungi.</title>
        <authorList>
            <person name="Riley R."/>
            <person name="Salamov A.A."/>
            <person name="Brown D.W."/>
            <person name="Nagy L.G."/>
            <person name="Floudas D."/>
            <person name="Held B.W."/>
            <person name="Levasseur A."/>
            <person name="Lombard V."/>
            <person name="Morin E."/>
            <person name="Otillar R."/>
            <person name="Lindquist E.A."/>
            <person name="Sun H."/>
            <person name="LaButti K.M."/>
            <person name="Schmutz J."/>
            <person name="Jabbour D."/>
            <person name="Luo H."/>
            <person name="Baker S.E."/>
            <person name="Pisabarro A.G."/>
            <person name="Walton J.D."/>
            <person name="Blanchette R.A."/>
            <person name="Henrissat B."/>
            <person name="Martin F."/>
            <person name="Cullen D."/>
            <person name="Hibbett D.S."/>
            <person name="Grigoriev I.V."/>
        </authorList>
    </citation>
    <scope>NUCLEOTIDE SEQUENCE [LARGE SCALE GENOMIC DNA]</scope>
    <source>
        <strain evidence="7">FD-172 SS1</strain>
    </source>
</reference>
<comment type="similarity">
    <text evidence="1">Belongs to the Gfa family.</text>
</comment>
<proteinExistence type="inferred from homology"/>
<organism evidence="6 7">
    <name type="scientific">Botryobasidium botryosum (strain FD-172 SS1)</name>
    <dbReference type="NCBI Taxonomy" id="930990"/>
    <lineage>
        <taxon>Eukaryota</taxon>
        <taxon>Fungi</taxon>
        <taxon>Dikarya</taxon>
        <taxon>Basidiomycota</taxon>
        <taxon>Agaricomycotina</taxon>
        <taxon>Agaricomycetes</taxon>
        <taxon>Cantharellales</taxon>
        <taxon>Botryobasidiaceae</taxon>
        <taxon>Botryobasidium</taxon>
    </lineage>
</organism>
<evidence type="ECO:0000256" key="3">
    <source>
        <dbReference type="ARBA" id="ARBA00022833"/>
    </source>
</evidence>
<evidence type="ECO:0000256" key="2">
    <source>
        <dbReference type="ARBA" id="ARBA00022723"/>
    </source>
</evidence>
<evidence type="ECO:0000313" key="7">
    <source>
        <dbReference type="Proteomes" id="UP000027195"/>
    </source>
</evidence>
<feature type="domain" description="CENP-V/GFA" evidence="5">
    <location>
        <begin position="5"/>
        <end position="150"/>
    </location>
</feature>
<dbReference type="Pfam" id="PF04828">
    <property type="entry name" value="GFA"/>
    <property type="match status" value="1"/>
</dbReference>
<dbReference type="HOGENOM" id="CLU_116419_0_0_1"/>
<dbReference type="Gene3D" id="3.90.1590.10">
    <property type="entry name" value="glutathione-dependent formaldehyde- activating enzyme (gfa)"/>
    <property type="match status" value="1"/>
</dbReference>
<dbReference type="OrthoDB" id="406544at2759"/>
<keyword evidence="4" id="KW-0456">Lyase</keyword>
<evidence type="ECO:0000256" key="4">
    <source>
        <dbReference type="ARBA" id="ARBA00023239"/>
    </source>
</evidence>
<evidence type="ECO:0000259" key="5">
    <source>
        <dbReference type="PROSITE" id="PS51891"/>
    </source>
</evidence>
<sequence>MPFKLEGSCHCGKVKYSCDSNTPYPYQHCTCSICRKVGGFMGSVNIMGLTSTLTIEGEEYLKSYTPKGNGIAGPIASKRFFCGECGSMLWLHDDTWKEWVYPFASSIDVTLPTPPEILVVLRASCPKYVPIPEGAETEEAYREESIEDWHKKRGLWID</sequence>
<dbReference type="Proteomes" id="UP000027195">
    <property type="component" value="Unassembled WGS sequence"/>
</dbReference>
<dbReference type="PANTHER" id="PTHR33337">
    <property type="entry name" value="GFA DOMAIN-CONTAINING PROTEIN"/>
    <property type="match status" value="1"/>
</dbReference>
<dbReference type="InParanoid" id="A0A067N1B7"/>
<evidence type="ECO:0000313" key="6">
    <source>
        <dbReference type="EMBL" id="KDQ21654.1"/>
    </source>
</evidence>
<name>A0A067N1B7_BOTB1</name>
<gene>
    <name evidence="6" type="ORF">BOTBODRAFT_26085</name>
</gene>
<dbReference type="InterPro" id="IPR006913">
    <property type="entry name" value="CENP-V/GFA"/>
</dbReference>
<keyword evidence="7" id="KW-1185">Reference proteome</keyword>
<dbReference type="AlphaFoldDB" id="A0A067N1B7"/>
<keyword evidence="3" id="KW-0862">Zinc</keyword>
<dbReference type="SUPFAM" id="SSF51316">
    <property type="entry name" value="Mss4-like"/>
    <property type="match status" value="1"/>
</dbReference>
<evidence type="ECO:0000256" key="1">
    <source>
        <dbReference type="ARBA" id="ARBA00005495"/>
    </source>
</evidence>
<accession>A0A067N1B7</accession>
<keyword evidence="2" id="KW-0479">Metal-binding</keyword>
<protein>
    <recommendedName>
        <fullName evidence="5">CENP-V/GFA domain-containing protein</fullName>
    </recommendedName>
</protein>
<dbReference type="EMBL" id="KL198016">
    <property type="protein sequence ID" value="KDQ21654.1"/>
    <property type="molecule type" value="Genomic_DNA"/>
</dbReference>
<dbReference type="PROSITE" id="PS51891">
    <property type="entry name" value="CENP_V_GFA"/>
    <property type="match status" value="1"/>
</dbReference>
<dbReference type="STRING" id="930990.A0A067N1B7"/>
<dbReference type="GO" id="GO:0016846">
    <property type="term" value="F:carbon-sulfur lyase activity"/>
    <property type="evidence" value="ECO:0007669"/>
    <property type="project" value="InterPro"/>
</dbReference>
<dbReference type="PANTHER" id="PTHR33337:SF44">
    <property type="entry name" value="DUF636 DOMAIN PROTEIN (AFU_ORTHOLOGUE AFUA_1G09754)"/>
    <property type="match status" value="1"/>
</dbReference>
<dbReference type="GO" id="GO:0046872">
    <property type="term" value="F:metal ion binding"/>
    <property type="evidence" value="ECO:0007669"/>
    <property type="project" value="UniProtKB-KW"/>
</dbReference>
<dbReference type="InterPro" id="IPR011057">
    <property type="entry name" value="Mss4-like_sf"/>
</dbReference>